<comment type="similarity">
    <text evidence="1">Belongs to the peptidase S12 family.</text>
</comment>
<dbReference type="Proteomes" id="UP000757232">
    <property type="component" value="Unassembled WGS sequence"/>
</dbReference>
<comment type="caution">
    <text evidence="3">The sequence shown here is derived from an EMBL/GenBank/DDBJ whole genome shotgun (WGS) entry which is preliminary data.</text>
</comment>
<accession>A0A9Q5N7J7</accession>
<proteinExistence type="inferred from homology"/>
<evidence type="ECO:0000313" key="3">
    <source>
        <dbReference type="EMBL" id="OCB86748.1"/>
    </source>
</evidence>
<evidence type="ECO:0000313" key="4">
    <source>
        <dbReference type="Proteomes" id="UP000757232"/>
    </source>
</evidence>
<reference evidence="3" key="1">
    <citation type="submission" date="2016-06" db="EMBL/GenBank/DDBJ databases">
        <title>Draft Genome sequence of the fungus Inonotus baumii.</title>
        <authorList>
            <person name="Zhu H."/>
            <person name="Lin W."/>
        </authorList>
    </citation>
    <scope>NUCLEOTIDE SEQUENCE</scope>
    <source>
        <strain evidence="3">821</strain>
    </source>
</reference>
<dbReference type="InterPro" id="IPR012338">
    <property type="entry name" value="Beta-lactam/transpept-like"/>
</dbReference>
<dbReference type="Pfam" id="PF00144">
    <property type="entry name" value="Beta-lactamase"/>
    <property type="match status" value="2"/>
</dbReference>
<feature type="domain" description="Beta-lactamase-related" evidence="2">
    <location>
        <begin position="355"/>
        <end position="538"/>
    </location>
</feature>
<dbReference type="InterPro" id="IPR001466">
    <property type="entry name" value="Beta-lactam-related"/>
</dbReference>
<dbReference type="PANTHER" id="PTHR46825">
    <property type="entry name" value="D-ALANYL-D-ALANINE-CARBOXYPEPTIDASE/ENDOPEPTIDASE AMPH"/>
    <property type="match status" value="1"/>
</dbReference>
<dbReference type="EMBL" id="LNZH02000199">
    <property type="protein sequence ID" value="OCB86748.1"/>
    <property type="molecule type" value="Genomic_DNA"/>
</dbReference>
<dbReference type="Gene3D" id="3.40.710.10">
    <property type="entry name" value="DD-peptidase/beta-lactamase superfamily"/>
    <property type="match status" value="1"/>
</dbReference>
<keyword evidence="4" id="KW-1185">Reference proteome</keyword>
<name>A0A9Q5N7J7_SANBA</name>
<protein>
    <submittedName>
        <fullName evidence="3">Beta-lactamase/transpeptidase-like protein</fullName>
    </submittedName>
</protein>
<feature type="domain" description="Beta-lactamase-related" evidence="2">
    <location>
        <begin position="175"/>
        <end position="327"/>
    </location>
</feature>
<dbReference type="SUPFAM" id="SSF56601">
    <property type="entry name" value="beta-lactamase/transpeptidase-like"/>
    <property type="match status" value="1"/>
</dbReference>
<dbReference type="InterPro" id="IPR050491">
    <property type="entry name" value="AmpC-like"/>
</dbReference>
<gene>
    <name evidence="3" type="ORF">A7U60_g6209</name>
</gene>
<dbReference type="OrthoDB" id="5946976at2759"/>
<evidence type="ECO:0000256" key="1">
    <source>
        <dbReference type="ARBA" id="ARBA00038215"/>
    </source>
</evidence>
<organism evidence="3 4">
    <name type="scientific">Sanghuangporus baumii</name>
    <name type="common">Phellinus baumii</name>
    <dbReference type="NCBI Taxonomy" id="108892"/>
    <lineage>
        <taxon>Eukaryota</taxon>
        <taxon>Fungi</taxon>
        <taxon>Dikarya</taxon>
        <taxon>Basidiomycota</taxon>
        <taxon>Agaricomycotina</taxon>
        <taxon>Agaricomycetes</taxon>
        <taxon>Hymenochaetales</taxon>
        <taxon>Hymenochaetaceae</taxon>
        <taxon>Sanghuangporus</taxon>
    </lineage>
</organism>
<evidence type="ECO:0000259" key="2">
    <source>
        <dbReference type="Pfam" id="PF00144"/>
    </source>
</evidence>
<dbReference type="PROSITE" id="PS51257">
    <property type="entry name" value="PROKAR_LIPOPROTEIN"/>
    <property type="match status" value="1"/>
</dbReference>
<sequence>MYKRSSYVYFLSFHHPQTLAACCTSRALLSITAIFRCPASSMRSSGPFPIHRSSAASKDSDLLTKTGYYSRSDQPCMLSFRVGDIVWARSNGRWAFGVVPIPTYTVLTRGGSPYELTLVALSPLFGSLKPANTYVAALLRAEGVFPLSVEGEQIAFTSKTSKVLNSRFSGYVGHLMDLWNVKGISMAIVKPDDNVEFGAWGNKTEDGEPMTPETLFGIASCSKAFLSTSLGILIDDYAYGKNSTPLPDGLRKLDWDTKIKHVLPGEWQLQDEWSTEKANFKDILSHTSGLPRHDASYKPSDSSVDIVHRLRFLRPAHELRQKFSYNNQVSLFSRPALTSSLMATLPFVQMYTTGAHIMSKYTGSYIDFAMERIFRPLGMNSTTFSPDEAARSGEVTQSWTTHGQRIPYWILEEEKELKAGAGGIISSVVDLSKWIGALLKAASSENSESIIPKSVYEAVTTSGVIELGQPSDPEFSVAGYGMGWFRFSYQGHDVISHSGAIPGFTSHISFFPDDNFGIVTLLNAGDKNRVALALHYRAAEDILGLPNKFSAEEPSTSPDPPGIPNTITPLPLSSYSGAYKSPGYGTFVLCDPESTSHYCDSVLTDFRTVDVAQSLPLPPRSDVPQLLAAWPRVWSSHVRFVHAENNTNKFDISFTALFPEGYGASKTPFETYEGDAYDGQAEFVLDGESKSVLGFGYFGTDDMKGVREEGVSIQDGAIAWFEKV</sequence>
<dbReference type="PANTHER" id="PTHR46825:SF15">
    <property type="entry name" value="BETA-LACTAMASE-RELATED DOMAIN-CONTAINING PROTEIN"/>
    <property type="match status" value="1"/>
</dbReference>
<dbReference type="AlphaFoldDB" id="A0A9Q5N7J7"/>